<dbReference type="PRINTS" id="PR00081">
    <property type="entry name" value="GDHRDH"/>
</dbReference>
<evidence type="ECO:0000256" key="2">
    <source>
        <dbReference type="ARBA" id="ARBA00023002"/>
    </source>
</evidence>
<protein>
    <submittedName>
        <fullName evidence="4">NADP-dependent 3-hydroxy acid dehydrogenase YdfG</fullName>
        <ecNumber evidence="4">1.1.1.-</ecNumber>
    </submittedName>
</protein>
<dbReference type="InterPro" id="IPR036291">
    <property type="entry name" value="NAD(P)-bd_dom_sf"/>
</dbReference>
<dbReference type="SUPFAM" id="SSF51735">
    <property type="entry name" value="NAD(P)-binding Rossmann-fold domains"/>
    <property type="match status" value="1"/>
</dbReference>
<dbReference type="PRINTS" id="PR00080">
    <property type="entry name" value="SDRFAMILY"/>
</dbReference>
<dbReference type="PANTHER" id="PTHR42901">
    <property type="entry name" value="ALCOHOL DEHYDROGENASE"/>
    <property type="match status" value="1"/>
</dbReference>
<dbReference type="eggNOG" id="COG0300">
    <property type="taxonomic scope" value="Bacteria"/>
</dbReference>
<dbReference type="GO" id="GO:0016491">
    <property type="term" value="F:oxidoreductase activity"/>
    <property type="evidence" value="ECO:0007669"/>
    <property type="project" value="UniProtKB-KW"/>
</dbReference>
<dbReference type="STRING" id="1427984.X271_00238"/>
<dbReference type="Pfam" id="PF00106">
    <property type="entry name" value="adh_short"/>
    <property type="match status" value="1"/>
</dbReference>
<evidence type="ECO:0000256" key="3">
    <source>
        <dbReference type="RuleBase" id="RU000363"/>
    </source>
</evidence>
<name>W8GEX2_9MOLU</name>
<sequence>MKYTVITGASSGIGKAIATYFASKGHNIIIVARRKELLDNLKKELEELYKIKVLVYIYDLSITENVYKFYDKIKNYELEVLINNAGFGDINEPWKADLTKINKMIDLNIKTLTDLTLLFIKDNINKETQIINVSSAVGYFIWSSGIPYSATKFYVSTFTEGIAKLLKRKDAKLKIKILAPAGTESEFLDRAFKKSNIEEAERKETERKAKKGRKKAEELAYYTYELYLSDKTIGIVNPFTNKFKLKNKWYDIF</sequence>
<dbReference type="RefSeq" id="WP_025208646.1">
    <property type="nucleotide sequence ID" value="NZ_CP006932.1"/>
</dbReference>
<organism evidence="4 5">
    <name type="scientific">Candidatus Hepatoplasma crinochetorum Av</name>
    <dbReference type="NCBI Taxonomy" id="1427984"/>
    <lineage>
        <taxon>Bacteria</taxon>
        <taxon>Bacillati</taxon>
        <taxon>Mycoplasmatota</taxon>
        <taxon>Mollicutes</taxon>
        <taxon>Candidatus Hepatoplasmataceae</taxon>
        <taxon>Candidatus Hepatoplasma</taxon>
    </lineage>
</organism>
<keyword evidence="5" id="KW-1185">Reference proteome</keyword>
<dbReference type="PANTHER" id="PTHR42901:SF1">
    <property type="entry name" value="ALCOHOL DEHYDROGENASE"/>
    <property type="match status" value="1"/>
</dbReference>
<dbReference type="EMBL" id="CP006932">
    <property type="protein sequence ID" value="AHK22344.1"/>
    <property type="molecule type" value="Genomic_DNA"/>
</dbReference>
<keyword evidence="2 4" id="KW-0560">Oxidoreductase</keyword>
<dbReference type="PROSITE" id="PS00061">
    <property type="entry name" value="ADH_SHORT"/>
    <property type="match status" value="1"/>
</dbReference>
<proteinExistence type="inferred from homology"/>
<dbReference type="InterPro" id="IPR020904">
    <property type="entry name" value="Sc_DH/Rdtase_CS"/>
</dbReference>
<dbReference type="HOGENOM" id="CLU_010194_2_1_14"/>
<dbReference type="Gene3D" id="3.40.50.720">
    <property type="entry name" value="NAD(P)-binding Rossmann-like Domain"/>
    <property type="match status" value="1"/>
</dbReference>
<dbReference type="AlphaFoldDB" id="W8GEX2"/>
<evidence type="ECO:0000313" key="4">
    <source>
        <dbReference type="EMBL" id="AHK22344.1"/>
    </source>
</evidence>
<dbReference type="EC" id="1.1.1.-" evidence="4"/>
<evidence type="ECO:0000256" key="1">
    <source>
        <dbReference type="ARBA" id="ARBA00006484"/>
    </source>
</evidence>
<dbReference type="KEGG" id="hcr:X271_00238"/>
<accession>W8GEX2</accession>
<dbReference type="OrthoDB" id="9775296at2"/>
<dbReference type="Proteomes" id="UP000019450">
    <property type="component" value="Chromosome"/>
</dbReference>
<reference evidence="4 5" key="1">
    <citation type="journal article" date="2014" name="Genome Biol. Evol.">
        <title>Phylogenomics of "Candidatus Hepatoplasma crinochetorum," a Lineage of Mollicutes Associated with Noninsect Arthropods.</title>
        <authorList>
            <person name="Leclercq S."/>
            <person name="Dittmer J."/>
            <person name="Bouchon D."/>
            <person name="Cordaux R."/>
        </authorList>
    </citation>
    <scope>NUCLEOTIDE SEQUENCE [LARGE SCALE GENOMIC DNA]</scope>
    <source>
        <strain evidence="4 5">Av</strain>
    </source>
</reference>
<gene>
    <name evidence="4" type="primary">ydfG_1</name>
    <name evidence="4" type="ORF">X271_00238</name>
</gene>
<evidence type="ECO:0000313" key="5">
    <source>
        <dbReference type="Proteomes" id="UP000019450"/>
    </source>
</evidence>
<comment type="similarity">
    <text evidence="1 3">Belongs to the short-chain dehydrogenases/reductases (SDR) family.</text>
</comment>
<dbReference type="InterPro" id="IPR002347">
    <property type="entry name" value="SDR_fam"/>
</dbReference>